<gene>
    <name evidence="6" type="ORF">EX30DRAFT_294771</name>
</gene>
<dbReference type="InParanoid" id="A0A4S2MT51"/>
<keyword evidence="5" id="KW-0812">Transmembrane</keyword>
<dbReference type="EC" id="4.3.2.9" evidence="1"/>
<evidence type="ECO:0000256" key="2">
    <source>
        <dbReference type="ARBA" id="ARBA00023239"/>
    </source>
</evidence>
<dbReference type="GO" id="GO:0003839">
    <property type="term" value="F:gamma-glutamylcyclotransferase activity"/>
    <property type="evidence" value="ECO:0007669"/>
    <property type="project" value="UniProtKB-EC"/>
</dbReference>
<dbReference type="STRING" id="341454.A0A4S2MT51"/>
<dbReference type="CDD" id="cd06661">
    <property type="entry name" value="GGCT_like"/>
    <property type="match status" value="1"/>
</dbReference>
<reference evidence="6 7" key="1">
    <citation type="submission" date="2019-04" db="EMBL/GenBank/DDBJ databases">
        <title>Comparative genomics and transcriptomics to analyze fruiting body development in filamentous ascomycetes.</title>
        <authorList>
            <consortium name="DOE Joint Genome Institute"/>
            <person name="Lutkenhaus R."/>
            <person name="Traeger S."/>
            <person name="Breuer J."/>
            <person name="Kuo A."/>
            <person name="Lipzen A."/>
            <person name="Pangilinan J."/>
            <person name="Dilworth D."/>
            <person name="Sandor L."/>
            <person name="Poggeler S."/>
            <person name="Barry K."/>
            <person name="Grigoriev I.V."/>
            <person name="Nowrousian M."/>
        </authorList>
    </citation>
    <scope>NUCLEOTIDE SEQUENCE [LARGE SCALE GENOMIC DNA]</scope>
    <source>
        <strain evidence="6 7">CBS 389.68</strain>
    </source>
</reference>
<keyword evidence="7" id="KW-1185">Reference proteome</keyword>
<feature type="binding site" evidence="4">
    <location>
        <begin position="3"/>
        <end position="8"/>
    </location>
    <ligand>
        <name>substrate</name>
    </ligand>
</feature>
<accession>A0A4S2MT51</accession>
<evidence type="ECO:0000313" key="6">
    <source>
        <dbReference type="EMBL" id="TGZ79650.1"/>
    </source>
</evidence>
<dbReference type="Proteomes" id="UP000298138">
    <property type="component" value="Unassembled WGS sequence"/>
</dbReference>
<feature type="active site" description="Proton acceptor" evidence="3">
    <location>
        <position position="81"/>
    </location>
</feature>
<evidence type="ECO:0000256" key="4">
    <source>
        <dbReference type="PIRSR" id="PIRSR617939-2"/>
    </source>
</evidence>
<proteinExistence type="predicted"/>
<evidence type="ECO:0000313" key="7">
    <source>
        <dbReference type="Proteomes" id="UP000298138"/>
    </source>
</evidence>
<evidence type="ECO:0000256" key="3">
    <source>
        <dbReference type="PIRSR" id="PIRSR617939-1"/>
    </source>
</evidence>
<feature type="binding site" evidence="4">
    <location>
        <position position="137"/>
    </location>
    <ligand>
        <name>substrate</name>
    </ligand>
</feature>
<keyword evidence="2" id="KW-0456">Lyase</keyword>
<feature type="non-terminal residue" evidence="6">
    <location>
        <position position="1"/>
    </location>
</feature>
<organism evidence="6 7">
    <name type="scientific">Ascodesmis nigricans</name>
    <dbReference type="NCBI Taxonomy" id="341454"/>
    <lineage>
        <taxon>Eukaryota</taxon>
        <taxon>Fungi</taxon>
        <taxon>Dikarya</taxon>
        <taxon>Ascomycota</taxon>
        <taxon>Pezizomycotina</taxon>
        <taxon>Pezizomycetes</taxon>
        <taxon>Pezizales</taxon>
        <taxon>Ascodesmidaceae</taxon>
        <taxon>Ascodesmis</taxon>
    </lineage>
</organism>
<dbReference type="InterPro" id="IPR013024">
    <property type="entry name" value="GGCT-like"/>
</dbReference>
<dbReference type="PANTHER" id="PTHR12935">
    <property type="entry name" value="GAMMA-GLUTAMYLCYCLOTRANSFERASE"/>
    <property type="match status" value="1"/>
</dbReference>
<dbReference type="Gene3D" id="3.10.490.10">
    <property type="entry name" value="Gamma-glutamyl cyclotransferase-like"/>
    <property type="match status" value="1"/>
</dbReference>
<keyword evidence="5" id="KW-0472">Membrane</keyword>
<feature type="non-terminal residue" evidence="6">
    <location>
        <position position="236"/>
    </location>
</feature>
<dbReference type="EMBL" id="ML220130">
    <property type="protein sequence ID" value="TGZ79650.1"/>
    <property type="molecule type" value="Genomic_DNA"/>
</dbReference>
<protein>
    <recommendedName>
        <fullName evidence="1">gamma-glutamylcyclotransferase</fullName>
        <ecNumber evidence="1">4.3.2.9</ecNumber>
    </recommendedName>
</protein>
<keyword evidence="5" id="KW-1133">Transmembrane helix</keyword>
<dbReference type="PANTHER" id="PTHR12935:SF0">
    <property type="entry name" value="GAMMA-GLUTAMYLCYCLOTRANSFERASE"/>
    <property type="match status" value="1"/>
</dbReference>
<name>A0A4S2MT51_9PEZI</name>
<feature type="transmembrane region" description="Helical" evidence="5">
    <location>
        <begin position="176"/>
        <end position="196"/>
    </location>
</feature>
<dbReference type="InterPro" id="IPR017939">
    <property type="entry name" value="G-Glutamylcylcotransferase"/>
</dbReference>
<sequence>VYYLAYGSNLSSSVFQGRRGVRPLSSTPVHVPSLNLCFNLAGIAYIEPCMANVYGPSWTQGLVGVVYEVTPEDYAKIWATEGGGSSYQDIVVPCYPLPPNSLSPTADPNTTPIKAHTLFASDPRMLRPTDPQPSRRYLDLLRTGAREHELPKPYVGYLDALRHYKPTTTRQKVGRVVWAAMWVPVVLAVFGLANLFKEKDGSSPGWMRKCQEMVFRVMWKCYDNGFKRVFGDGERT</sequence>
<evidence type="ECO:0000256" key="1">
    <source>
        <dbReference type="ARBA" id="ARBA00012346"/>
    </source>
</evidence>
<dbReference type="OrthoDB" id="2017317at2759"/>
<dbReference type="AlphaFoldDB" id="A0A4S2MT51"/>
<evidence type="ECO:0000256" key="5">
    <source>
        <dbReference type="SAM" id="Phobius"/>
    </source>
</evidence>